<evidence type="ECO:0000256" key="5">
    <source>
        <dbReference type="ARBA" id="ARBA00022807"/>
    </source>
</evidence>
<dbReference type="InterPro" id="IPR039417">
    <property type="entry name" value="Peptidase_C1A_papain-like"/>
</dbReference>
<evidence type="ECO:0000313" key="10">
    <source>
        <dbReference type="EMBL" id="ACF87422.1"/>
    </source>
</evidence>
<dbReference type="EnsemblPlants" id="Zm00001eb169010_T001">
    <property type="protein sequence ID" value="Zm00001eb169010_P001"/>
    <property type="gene ID" value="Zm00001eb169010"/>
</dbReference>
<reference evidence="11" key="3">
    <citation type="submission" date="2015-12" db="EMBL/GenBank/DDBJ databases">
        <title>Update maize B73 reference genome by single molecule sequencing technologies.</title>
        <authorList>
            <consortium name="Maize Genome Sequencing Project"/>
            <person name="Ware D."/>
        </authorList>
    </citation>
    <scope>NUCLEOTIDE SEQUENCE</scope>
    <source>
        <tissue evidence="11">Seedling</tissue>
    </source>
</reference>
<dbReference type="KEGG" id="zma:100274134"/>
<dbReference type="Gramene" id="Zm00001eb169010_T001">
    <property type="protein sequence ID" value="Zm00001eb169010_P001"/>
    <property type="gene ID" value="Zm00001eb169010"/>
</dbReference>
<dbReference type="InterPro" id="IPR000169">
    <property type="entry name" value="Pept_cys_AS"/>
</dbReference>
<dbReference type="SMART" id="SM00848">
    <property type="entry name" value="Inhibitor_I29"/>
    <property type="match status" value="1"/>
</dbReference>
<dbReference type="eggNOG" id="KOG1543">
    <property type="taxonomic scope" value="Eukaryota"/>
</dbReference>
<feature type="signal peptide" evidence="7">
    <location>
        <begin position="1"/>
        <end position="28"/>
    </location>
</feature>
<reference evidence="13" key="2">
    <citation type="journal article" date="2009" name="Science">
        <title>The B73 maize genome: complexity, diversity, and dynamics.</title>
        <authorList>
            <person name="Schnable P.S."/>
            <person name="Ware D."/>
            <person name="Fulton R.S."/>
            <person name="Stein J.C."/>
            <person name="Wei F."/>
            <person name="Pasternak S."/>
            <person name="Liang C."/>
            <person name="Zhang J."/>
            <person name="Fulton L."/>
            <person name="Graves T.A."/>
            <person name="Minx P."/>
            <person name="Reily A.D."/>
            <person name="Courtney L."/>
            <person name="Kruchowski S.S."/>
            <person name="Tomlinson C."/>
            <person name="Strong C."/>
            <person name="Delehaunty K."/>
            <person name="Fronick C."/>
            <person name="Courtney B."/>
            <person name="Rock S.M."/>
            <person name="Belter E."/>
            <person name="Du F."/>
            <person name="Kim K."/>
            <person name="Abbott R.M."/>
            <person name="Cotton M."/>
            <person name="Levy A."/>
            <person name="Marchetto P."/>
            <person name="Ochoa K."/>
            <person name="Jackson S.M."/>
            <person name="Gillam B."/>
            <person name="Chen W."/>
            <person name="Yan L."/>
            <person name="Higginbotham J."/>
            <person name="Cardenas M."/>
            <person name="Waligorski J."/>
            <person name="Applebaum E."/>
            <person name="Phelps L."/>
            <person name="Falcone J."/>
            <person name="Kanchi K."/>
            <person name="Thane T."/>
            <person name="Scimone A."/>
            <person name="Thane N."/>
            <person name="Henke J."/>
            <person name="Wang T."/>
            <person name="Ruppert J."/>
            <person name="Shah N."/>
            <person name="Rotter K."/>
            <person name="Hodges J."/>
            <person name="Ingenthron E."/>
            <person name="Cordes M."/>
            <person name="Kohlberg S."/>
            <person name="Sgro J."/>
            <person name="Delgado B."/>
            <person name="Mead K."/>
            <person name="Chinwalla A."/>
            <person name="Leonard S."/>
            <person name="Crouse K."/>
            <person name="Collura K."/>
            <person name="Kudrna D."/>
            <person name="Currie J."/>
            <person name="He R."/>
            <person name="Angelova A."/>
            <person name="Rajasekar S."/>
            <person name="Mueller T."/>
            <person name="Lomeli R."/>
            <person name="Scara G."/>
            <person name="Ko A."/>
            <person name="Delaney K."/>
            <person name="Wissotski M."/>
            <person name="Lopez G."/>
            <person name="Campos D."/>
            <person name="Braidotti M."/>
            <person name="Ashley E."/>
            <person name="Golser W."/>
            <person name="Kim H."/>
            <person name="Lee S."/>
            <person name="Lin J."/>
            <person name="Dujmic Z."/>
            <person name="Kim W."/>
            <person name="Talag J."/>
            <person name="Zuccolo A."/>
            <person name="Fan C."/>
            <person name="Sebastian A."/>
            <person name="Kramer M."/>
            <person name="Spiegel L."/>
            <person name="Nascimento L."/>
            <person name="Zutavern T."/>
            <person name="Miller B."/>
            <person name="Ambroise C."/>
            <person name="Muller S."/>
            <person name="Spooner W."/>
            <person name="Narechania A."/>
            <person name="Ren L."/>
            <person name="Wei S."/>
            <person name="Kumari S."/>
            <person name="Faga B."/>
            <person name="Levy M.J."/>
            <person name="McMahan L."/>
            <person name="Van Buren P."/>
            <person name="Vaughn M.W."/>
            <person name="Ying K."/>
            <person name="Yeh C.-T."/>
            <person name="Emrich S.J."/>
            <person name="Jia Y."/>
            <person name="Kalyanaraman A."/>
            <person name="Hsia A.-P."/>
            <person name="Barbazuk W.B."/>
            <person name="Baucom R.S."/>
            <person name="Brutnell T.P."/>
            <person name="Carpita N.C."/>
            <person name="Chaparro C."/>
            <person name="Chia J.-M."/>
            <person name="Deragon J.-M."/>
            <person name="Estill J.C."/>
            <person name="Fu Y."/>
            <person name="Jeddeloh J.A."/>
            <person name="Han Y."/>
            <person name="Lee H."/>
            <person name="Li P."/>
            <person name="Lisch D.R."/>
            <person name="Liu S."/>
            <person name="Liu Z."/>
            <person name="Nagel D.H."/>
            <person name="McCann M.C."/>
            <person name="SanMiguel P."/>
            <person name="Myers A.M."/>
            <person name="Nettleton D."/>
            <person name="Nguyen J."/>
            <person name="Penning B.W."/>
            <person name="Ponnala L."/>
            <person name="Schneider K.L."/>
            <person name="Schwartz D.C."/>
            <person name="Sharma A."/>
            <person name="Soderlund C."/>
            <person name="Springer N.M."/>
            <person name="Sun Q."/>
            <person name="Wang H."/>
            <person name="Waterman M."/>
            <person name="Westerman R."/>
            <person name="Wolfgruber T.K."/>
            <person name="Yang L."/>
            <person name="Yu Y."/>
            <person name="Zhang L."/>
            <person name="Zhou S."/>
            <person name="Zhu Q."/>
            <person name="Bennetzen J.L."/>
            <person name="Dawe R.K."/>
            <person name="Jiang J."/>
            <person name="Jiang N."/>
            <person name="Presting G.G."/>
            <person name="Wessler S.R."/>
            <person name="Aluru S."/>
            <person name="Martienssen R.A."/>
            <person name="Clifton S.W."/>
            <person name="McCombie W.R."/>
            <person name="Wing R.A."/>
            <person name="Wilson R.K."/>
        </authorList>
    </citation>
    <scope>NUCLEOTIDE SEQUENCE [LARGE SCALE GENOMIC DNA]</scope>
    <source>
        <strain evidence="13">cv. B73</strain>
    </source>
</reference>
<keyword evidence="13" id="KW-1185">Reference proteome</keyword>
<dbReference type="Gene3D" id="3.90.70.10">
    <property type="entry name" value="Cysteine proteinases"/>
    <property type="match status" value="1"/>
</dbReference>
<evidence type="ECO:0000256" key="7">
    <source>
        <dbReference type="SAM" id="SignalP"/>
    </source>
</evidence>
<dbReference type="CDD" id="cd02248">
    <property type="entry name" value="Peptidase_C1A"/>
    <property type="match status" value="1"/>
</dbReference>
<reference evidence="10" key="1">
    <citation type="journal article" date="2009" name="PLoS Genet.">
        <title>Sequencing, mapping, and analysis of 27,455 maize full-length cDNAs.</title>
        <authorList>
            <person name="Soderlund C."/>
            <person name="Descour A."/>
            <person name="Kudrna D."/>
            <person name="Bomhoff M."/>
            <person name="Boyd L."/>
            <person name="Currie J."/>
            <person name="Angelova A."/>
            <person name="Collura K."/>
            <person name="Wissotski M."/>
            <person name="Ashley E."/>
            <person name="Morrow D."/>
            <person name="Fernandes J."/>
            <person name="Walbot V."/>
            <person name="Yu Y."/>
        </authorList>
    </citation>
    <scope>NUCLEOTIDE SEQUENCE</scope>
    <source>
        <strain evidence="10">B73</strain>
    </source>
</reference>
<dbReference type="EMBL" id="CM000780">
    <property type="protein sequence ID" value="AQK49625.1"/>
    <property type="molecule type" value="Genomic_DNA"/>
</dbReference>
<dbReference type="Pfam" id="PF08246">
    <property type="entry name" value="Inhibitor_I29"/>
    <property type="match status" value="1"/>
</dbReference>
<reference evidence="12" key="5">
    <citation type="submission" date="2021-05" db="UniProtKB">
        <authorList>
            <consortium name="EnsemblPlants"/>
        </authorList>
    </citation>
    <scope>IDENTIFICATION</scope>
    <source>
        <strain evidence="12">cv. B73</strain>
    </source>
</reference>
<dbReference type="SMR" id="B4FZ79"/>
<evidence type="ECO:0000313" key="11">
    <source>
        <dbReference type="EMBL" id="AQK49625.1"/>
    </source>
</evidence>
<dbReference type="GO" id="GO:0005615">
    <property type="term" value="C:extracellular space"/>
    <property type="evidence" value="ECO:0000318"/>
    <property type="project" value="GO_Central"/>
</dbReference>
<gene>
    <name evidence="12" type="primary">LOC100274134</name>
    <name evidence="11" type="ORF">ZEAMMB73_Zm00001d049113</name>
</gene>
<dbReference type="EMBL" id="BT042417">
    <property type="protein sequence ID" value="ACF87422.1"/>
    <property type="molecule type" value="mRNA"/>
</dbReference>
<dbReference type="PANTHER" id="PTHR12411">
    <property type="entry name" value="CYSTEINE PROTEASE FAMILY C1-RELATED"/>
    <property type="match status" value="1"/>
</dbReference>
<evidence type="ECO:0000259" key="9">
    <source>
        <dbReference type="SMART" id="SM00848"/>
    </source>
</evidence>
<dbReference type="ExpressionAtlas" id="B4FZ79">
    <property type="expression patterns" value="baseline and differential"/>
</dbReference>
<dbReference type="PaxDb" id="4577-GRMZM2G070011_P01"/>
<dbReference type="Pfam" id="PF00112">
    <property type="entry name" value="Peptidase_C1"/>
    <property type="match status" value="1"/>
</dbReference>
<organism evidence="10">
    <name type="scientific">Zea mays</name>
    <name type="common">Maize</name>
    <dbReference type="NCBI Taxonomy" id="4577"/>
    <lineage>
        <taxon>Eukaryota</taxon>
        <taxon>Viridiplantae</taxon>
        <taxon>Streptophyta</taxon>
        <taxon>Embryophyta</taxon>
        <taxon>Tracheophyta</taxon>
        <taxon>Spermatophyta</taxon>
        <taxon>Magnoliopsida</taxon>
        <taxon>Liliopsida</taxon>
        <taxon>Poales</taxon>
        <taxon>Poaceae</taxon>
        <taxon>PACMAD clade</taxon>
        <taxon>Panicoideae</taxon>
        <taxon>Andropogonodae</taxon>
        <taxon>Andropogoneae</taxon>
        <taxon>Tripsacinae</taxon>
        <taxon>Zea</taxon>
    </lineage>
</organism>
<feature type="domain" description="Peptidase C1A papain C-terminal" evidence="8">
    <location>
        <begin position="151"/>
        <end position="362"/>
    </location>
</feature>
<evidence type="ECO:0000256" key="6">
    <source>
        <dbReference type="ARBA" id="ARBA00023157"/>
    </source>
</evidence>
<dbReference type="InterPro" id="IPR013201">
    <property type="entry name" value="Prot_inhib_I29"/>
</dbReference>
<dbReference type="GeneID" id="100274134"/>
<dbReference type="GO" id="GO:0005764">
    <property type="term" value="C:lysosome"/>
    <property type="evidence" value="ECO:0000318"/>
    <property type="project" value="GO_Central"/>
</dbReference>
<evidence type="ECO:0000256" key="2">
    <source>
        <dbReference type="ARBA" id="ARBA00022670"/>
    </source>
</evidence>
<dbReference type="Proteomes" id="UP000007305">
    <property type="component" value="Chromosome 4"/>
</dbReference>
<dbReference type="FunFam" id="3.90.70.10:FF:000067">
    <property type="entry name" value="Senescence-specific cysteine protease"/>
    <property type="match status" value="1"/>
</dbReference>
<reference evidence="12" key="4">
    <citation type="submission" date="2019-07" db="EMBL/GenBank/DDBJ databases">
        <authorList>
            <person name="Seetharam A."/>
            <person name="Woodhouse M."/>
            <person name="Cannon E."/>
        </authorList>
    </citation>
    <scope>NUCLEOTIDE SEQUENCE [LARGE SCALE GENOMIC DNA]</scope>
    <source>
        <strain evidence="12">cv. B73</strain>
    </source>
</reference>
<evidence type="ECO:0000256" key="1">
    <source>
        <dbReference type="ARBA" id="ARBA00008455"/>
    </source>
</evidence>
<feature type="domain" description="Cathepsin propeptide inhibitor" evidence="9">
    <location>
        <begin position="59"/>
        <end position="116"/>
    </location>
</feature>
<dbReference type="InterPro" id="IPR025660">
    <property type="entry name" value="Pept_his_AS"/>
</dbReference>
<keyword evidence="4" id="KW-0378">Hydrolase</keyword>
<keyword evidence="5" id="KW-0788">Thiol protease</keyword>
<dbReference type="InterPro" id="IPR000668">
    <property type="entry name" value="Peptidase_C1A_C"/>
</dbReference>
<keyword evidence="3 7" id="KW-0732">Signal</keyword>
<sequence>MDQSNISNKHMTMTTLMLLLCVIAIADCICHAAVAARVEPSTTVGRTTGGDEAMMMARYKKWMAQYRRKYKDDAEKAHRFQVFKANAEFIDRSNAGGKKKYVLGTNQFADLTSKEFAAMYTGLRKPAAVPSGAKQIPAAGSKYQNFTRLDDDVQVDWRQQGAVTPVKNQGQCGCCWAFSAVGAMEGLIMITTGNLVSLSEQQILDCDESDGNQGCNGGYMDNAFQYVINNGGVTTEDAYPYSAVQGTCQNVQPAATISGFQDLPSGDENALANAVANQPVSVGVDGGSSPFQFYQGGIYDGDGCGTDMNHAVTAIGYGADDQGTQYWILKNSWGTGWGENGFMQLQMGVGACGISTMASYPTP</sequence>
<dbReference type="InterPro" id="IPR013128">
    <property type="entry name" value="Peptidase_C1A"/>
</dbReference>
<evidence type="ECO:0000256" key="3">
    <source>
        <dbReference type="ARBA" id="ARBA00022729"/>
    </source>
</evidence>
<dbReference type="IntAct" id="B4FZ79">
    <property type="interactions" value="3"/>
</dbReference>
<keyword evidence="6" id="KW-1015">Disulfide bond</keyword>
<comment type="similarity">
    <text evidence="1">Belongs to the peptidase C1 family.</text>
</comment>
<keyword evidence="2 11" id="KW-0645">Protease</keyword>
<dbReference type="InterPro" id="IPR025661">
    <property type="entry name" value="Pept_asp_AS"/>
</dbReference>
<dbReference type="SMART" id="SM00645">
    <property type="entry name" value="Pept_C1"/>
    <property type="match status" value="1"/>
</dbReference>
<accession>B4FZ79</accession>
<dbReference type="PRINTS" id="PR00705">
    <property type="entry name" value="PAPAIN"/>
</dbReference>
<dbReference type="OMA" id="ADCICHA"/>
<dbReference type="OrthoDB" id="10253408at2759"/>
<dbReference type="SUPFAM" id="SSF54001">
    <property type="entry name" value="Cysteine proteinases"/>
    <property type="match status" value="1"/>
</dbReference>
<evidence type="ECO:0000313" key="13">
    <source>
        <dbReference type="Proteomes" id="UP000007305"/>
    </source>
</evidence>
<dbReference type="PROSITE" id="PS00139">
    <property type="entry name" value="THIOL_PROTEASE_CYS"/>
    <property type="match status" value="1"/>
</dbReference>
<feature type="chain" id="PRO_5011126461" evidence="7">
    <location>
        <begin position="29"/>
        <end position="363"/>
    </location>
</feature>
<protein>
    <submittedName>
        <fullName evidence="11">Senescence-specific cysteine protease SAG12</fullName>
    </submittedName>
</protein>
<dbReference type="InterPro" id="IPR038765">
    <property type="entry name" value="Papain-like_cys_pep_sf"/>
</dbReference>
<dbReference type="AlphaFoldDB" id="B4FZ79"/>
<dbReference type="GO" id="GO:0051603">
    <property type="term" value="P:proteolysis involved in protein catabolic process"/>
    <property type="evidence" value="ECO:0000318"/>
    <property type="project" value="GO_Central"/>
</dbReference>
<dbReference type="PROSITE" id="PS00640">
    <property type="entry name" value="THIOL_PROTEASE_ASN"/>
    <property type="match status" value="1"/>
</dbReference>
<dbReference type="PROSITE" id="PS00639">
    <property type="entry name" value="THIOL_PROTEASE_HIS"/>
    <property type="match status" value="1"/>
</dbReference>
<evidence type="ECO:0000259" key="8">
    <source>
        <dbReference type="SMART" id="SM00645"/>
    </source>
</evidence>
<dbReference type="STRING" id="4577.B4FZ79"/>
<dbReference type="GO" id="GO:0004197">
    <property type="term" value="F:cysteine-type endopeptidase activity"/>
    <property type="evidence" value="ECO:0000318"/>
    <property type="project" value="GO_Central"/>
</dbReference>
<evidence type="ECO:0000256" key="4">
    <source>
        <dbReference type="ARBA" id="ARBA00022801"/>
    </source>
</evidence>
<name>B4FZ79_MAIZE</name>
<dbReference type="HOGENOM" id="CLU_012184_1_0_1"/>
<keyword evidence="14" id="KW-1267">Proteomics identification</keyword>
<proteinExistence type="evidence at protein level"/>
<dbReference type="RefSeq" id="NP_001141984.1">
    <property type="nucleotide sequence ID" value="NM_001148512.1"/>
</dbReference>
<evidence type="ECO:0000313" key="12">
    <source>
        <dbReference type="EnsemblPlants" id="Zm00001eb169010_P001"/>
    </source>
</evidence>
<evidence type="ECO:0007829" key="14">
    <source>
        <dbReference type="PeptideAtlas" id="B4FZ79"/>
    </source>
</evidence>